<dbReference type="EMBL" id="JABFUD020000011">
    <property type="protein sequence ID" value="KAI5073645.1"/>
    <property type="molecule type" value="Genomic_DNA"/>
</dbReference>
<keyword evidence="1" id="KW-0934">Plastid</keyword>
<dbReference type="SUPFAM" id="SSF52540">
    <property type="entry name" value="P-loop containing nucleoside triphosphate hydrolases"/>
    <property type="match status" value="1"/>
</dbReference>
<evidence type="ECO:0000313" key="5">
    <source>
        <dbReference type="Proteomes" id="UP000886520"/>
    </source>
</evidence>
<name>A0A9D4ZHV9_ADICA</name>
<comment type="caution">
    <text evidence="4">The sequence shown here is derived from an EMBL/GenBank/DDBJ whole genome shotgun (WGS) entry which is preliminary data.</text>
</comment>
<dbReference type="CDD" id="cd18042">
    <property type="entry name" value="DEXXQc_SETX"/>
    <property type="match status" value="1"/>
</dbReference>
<keyword evidence="5" id="KW-1185">Reference proteome</keyword>
<evidence type="ECO:0000259" key="2">
    <source>
        <dbReference type="Pfam" id="PF13086"/>
    </source>
</evidence>
<evidence type="ECO:0000256" key="1">
    <source>
        <dbReference type="ARBA" id="ARBA00022528"/>
    </source>
</evidence>
<evidence type="ECO:0000313" key="4">
    <source>
        <dbReference type="EMBL" id="KAI5073645.1"/>
    </source>
</evidence>
<dbReference type="FunFam" id="3.40.50.300:FF:002371">
    <property type="entry name" value="Predicted protein"/>
    <property type="match status" value="1"/>
</dbReference>
<dbReference type="PANTHER" id="PTHR10887:SF538">
    <property type="entry name" value="HELICASE MAGATAMA 3-RELATED"/>
    <property type="match status" value="1"/>
</dbReference>
<dbReference type="Proteomes" id="UP000886520">
    <property type="component" value="Chromosome 11"/>
</dbReference>
<dbReference type="Pfam" id="PF13087">
    <property type="entry name" value="AAA_12"/>
    <property type="match status" value="1"/>
</dbReference>
<dbReference type="InterPro" id="IPR027417">
    <property type="entry name" value="P-loop_NTPase"/>
</dbReference>
<dbReference type="CDD" id="cd18808">
    <property type="entry name" value="SF1_C_Upf1"/>
    <property type="match status" value="1"/>
</dbReference>
<dbReference type="InterPro" id="IPR041677">
    <property type="entry name" value="DNA2/NAM7_AAA_11"/>
</dbReference>
<dbReference type="Gene3D" id="3.40.50.300">
    <property type="entry name" value="P-loop containing nucleotide triphosphate hydrolases"/>
    <property type="match status" value="3"/>
</dbReference>
<dbReference type="InterPro" id="IPR045055">
    <property type="entry name" value="DNA2/NAM7-like"/>
</dbReference>
<feature type="domain" description="DNA2/NAM7 helicase-like C-terminal" evidence="3">
    <location>
        <begin position="547"/>
        <end position="742"/>
    </location>
</feature>
<sequence>MVAMVGTGVSAGSVATTDKSALVSNLHNRLQRMVLSWDYLRLLSEIKVTSKKRKKDSANSLREVPLTFSDVNEYLSVFEPLLFEEVKAQICRGEEEGGSFEWEMIAVIKCEKAHDFYFAQAAVQAHMVDQLSDNDIILLSKEKFQEGSAIPSAYAFASVEGREGKQTLKLRLFLDGEFSGLNEKTLSRSARLSKMATAVQVANSAWWMMKVSNLSTIVREYTALQSMSQLPFADVILTGQSKVSLNDSSDSTVPPTLLGFLEENHNDSQIRAIKAGLTRSPIVLIQGPPGTGKTQTILGLLSVVLHATPTRPPSKSGEQQLHIREDLSIDKKLTHWLKASPWLGKVGNPRDLAMPSNGDAGFFPTTNNDFRPELVSAKRKHRVHVLVCAPSNSALDEIVLRLMNSGLRDEMGQPFIPSIVRIGVNPHHSVQSVSMDYLVEQRLSSMDHGVASAGPRAGNAGMERERMRLAILSEAAIVCSTLSFSGSGVFHRMNRGFDVVVIDEAAQAVEPSTLVPLAHGCKQVFLVGDPLQLPATVLSTVAIQHGYSMSLFKRFQQAGYPVQMLKTQYRMHPQIRKFPSEEFYGEALEDGNNVETQTKRPWHIHRCFGPFSFFDIDGEETQPPGSGSWVNNEEVEFVLVLYRHLVARFPQLKGGPDVAVISPYKQQVKLFRQRFRDVLGAEGAHVVDVNTVDGFQGREKDVAIFSCVRANSGKGIGFVSDFRRMNVGLTRARSSMLVVGSASTLMQDKHWGNLVTSAQSRKRIFKVSKPYHNLFTDESFASMKKIDLEESEEQKHGVPEERVTTAEAFDSTVDEPFDAGEEDLVETVENLGELEEDVEGFALSQNNTSKDGLRFSLLLVSISCQVPPAKVEFGLYSRTGTCWSEDLCAQLFNLSASQRHTRPFTVLYDVMVFLNLDYKKISYLLLVALVRVDRSLQLFFDYGLELIWSALLHFLDHDR</sequence>
<accession>A0A9D4ZHV9</accession>
<organism evidence="4 5">
    <name type="scientific">Adiantum capillus-veneris</name>
    <name type="common">Maidenhair fern</name>
    <dbReference type="NCBI Taxonomy" id="13818"/>
    <lineage>
        <taxon>Eukaryota</taxon>
        <taxon>Viridiplantae</taxon>
        <taxon>Streptophyta</taxon>
        <taxon>Embryophyta</taxon>
        <taxon>Tracheophyta</taxon>
        <taxon>Polypodiopsida</taxon>
        <taxon>Polypodiidae</taxon>
        <taxon>Polypodiales</taxon>
        <taxon>Pteridineae</taxon>
        <taxon>Pteridaceae</taxon>
        <taxon>Vittarioideae</taxon>
        <taxon>Adiantum</taxon>
    </lineage>
</organism>
<dbReference type="Pfam" id="PF13086">
    <property type="entry name" value="AAA_11"/>
    <property type="match status" value="2"/>
</dbReference>
<evidence type="ECO:0008006" key="6">
    <source>
        <dbReference type="Google" id="ProtNLM"/>
    </source>
</evidence>
<evidence type="ECO:0000259" key="3">
    <source>
        <dbReference type="Pfam" id="PF13087"/>
    </source>
</evidence>
<keyword evidence="1" id="KW-0150">Chloroplast</keyword>
<reference evidence="4" key="1">
    <citation type="submission" date="2021-01" db="EMBL/GenBank/DDBJ databases">
        <title>Adiantum capillus-veneris genome.</title>
        <authorList>
            <person name="Fang Y."/>
            <person name="Liao Q."/>
        </authorList>
    </citation>
    <scope>NUCLEOTIDE SEQUENCE</scope>
    <source>
        <strain evidence="4">H3</strain>
        <tissue evidence="4">Leaf</tissue>
    </source>
</reference>
<feature type="domain" description="DNA2/NAM7 helicase helicase" evidence="2">
    <location>
        <begin position="463"/>
        <end position="539"/>
    </location>
</feature>
<dbReference type="OrthoDB" id="6513042at2759"/>
<proteinExistence type="predicted"/>
<dbReference type="InterPro" id="IPR047187">
    <property type="entry name" value="SF1_C_Upf1"/>
</dbReference>
<dbReference type="InterPro" id="IPR041679">
    <property type="entry name" value="DNA2/NAM7-like_C"/>
</dbReference>
<protein>
    <recommendedName>
        <fullName evidence="6">Helicase MAGATAMA 3</fullName>
    </recommendedName>
</protein>
<dbReference type="PANTHER" id="PTHR10887">
    <property type="entry name" value="DNA2/NAM7 HELICASE FAMILY"/>
    <property type="match status" value="1"/>
</dbReference>
<gene>
    <name evidence="4" type="ORF">GOP47_0011658</name>
</gene>
<dbReference type="AlphaFoldDB" id="A0A9D4ZHV9"/>
<dbReference type="GO" id="GO:0004386">
    <property type="term" value="F:helicase activity"/>
    <property type="evidence" value="ECO:0007669"/>
    <property type="project" value="InterPro"/>
</dbReference>
<feature type="domain" description="DNA2/NAM7 helicase helicase" evidence="2">
    <location>
        <begin position="265"/>
        <end position="445"/>
    </location>
</feature>